<organism evidence="4">
    <name type="scientific">Mycolicibacterium gilvum (strain PYR-GCK)</name>
    <name type="common">Mycobacterium gilvum (strain PYR-GCK)</name>
    <dbReference type="NCBI Taxonomy" id="350054"/>
    <lineage>
        <taxon>Bacteria</taxon>
        <taxon>Bacillati</taxon>
        <taxon>Actinomycetota</taxon>
        <taxon>Actinomycetes</taxon>
        <taxon>Mycobacteriales</taxon>
        <taxon>Mycobacteriaceae</taxon>
        <taxon>Mycolicibacterium</taxon>
    </lineage>
</organism>
<accession>A4T0V9</accession>
<dbReference type="HOGENOM" id="CLU_041900_0_1_11"/>
<evidence type="ECO:0000259" key="3">
    <source>
        <dbReference type="Pfam" id="PF14690"/>
    </source>
</evidence>
<dbReference type="PANTHER" id="PTHR33498">
    <property type="entry name" value="TRANSPOSASE FOR INSERTION SEQUENCE ELEMENT IS1557"/>
    <property type="match status" value="1"/>
</dbReference>
<proteinExistence type="predicted"/>
<dbReference type="EMBL" id="CP000656">
    <property type="protein sequence ID" value="ABP42809.1"/>
    <property type="molecule type" value="Genomic_DNA"/>
</dbReference>
<dbReference type="Pfam" id="PF13542">
    <property type="entry name" value="HTH_Tnp_ISL3"/>
    <property type="match status" value="1"/>
</dbReference>
<dbReference type="NCBIfam" id="NF033550">
    <property type="entry name" value="transpos_ISL3"/>
    <property type="match status" value="1"/>
</dbReference>
<dbReference type="InterPro" id="IPR047951">
    <property type="entry name" value="Transpos_ISL3"/>
</dbReference>
<feature type="domain" description="Transposase IS204/IS1001/IS1096/IS1165 zinc-finger" evidence="3">
    <location>
        <begin position="66"/>
        <end position="107"/>
    </location>
</feature>
<name>A4T0V9_MYCGI</name>
<dbReference type="eggNOG" id="COG3464">
    <property type="taxonomic scope" value="Bacteria"/>
</dbReference>
<protein>
    <submittedName>
        <fullName evidence="4">Transposase, IS204/IS1001/IS1096/IS1165 family protein</fullName>
    </submittedName>
</protein>
<reference evidence="4" key="2">
    <citation type="journal article" date="2013" name="PLoS ONE">
        <title>A Gene Expression Study of the Activities of Aromatic Ring-Cleavage Dioxygenases in Mycobacterium gilvum PYR-GCK to Changes in Salinity and pH during Pyrene Degradation.</title>
        <authorList>
            <person name="Badejo A.C."/>
            <person name="Badejo A.O."/>
            <person name="Shin K.H."/>
            <person name="Chai Y.G."/>
        </authorList>
    </citation>
    <scope>NUCLEOTIDE SEQUENCE [LARGE SCALE GENOMIC DNA]</scope>
    <source>
        <strain evidence="4">PYR-GCK</strain>
    </source>
</reference>
<evidence type="ECO:0000259" key="1">
    <source>
        <dbReference type="Pfam" id="PF01610"/>
    </source>
</evidence>
<dbReference type="Pfam" id="PF01610">
    <property type="entry name" value="DDE_Tnp_ISL3"/>
    <property type="match status" value="1"/>
</dbReference>
<gene>
    <name evidence="4" type="ordered locus">Mflv_0315</name>
</gene>
<feature type="domain" description="Transposase IS204/IS1001/IS1096/IS1165 DDE" evidence="1">
    <location>
        <begin position="177"/>
        <end position="416"/>
    </location>
</feature>
<dbReference type="PANTHER" id="PTHR33498:SF1">
    <property type="entry name" value="TRANSPOSASE FOR INSERTION SEQUENCE ELEMENT IS1557"/>
    <property type="match status" value="1"/>
</dbReference>
<reference evidence="4" key="1">
    <citation type="submission" date="2007-04" db="EMBL/GenBank/DDBJ databases">
        <authorList>
            <consortium name="US DOE Joint Genome Institute"/>
            <person name="Copeland A."/>
            <person name="Lucas S."/>
            <person name="Lapidus A."/>
            <person name="Barry K."/>
            <person name="Detter J.C."/>
            <person name="Glavina del Rio T."/>
            <person name="Hammon N."/>
            <person name="Israni S."/>
            <person name="Dalin E."/>
            <person name="Tice H."/>
            <person name="Pitluck S."/>
            <person name="Chain P."/>
            <person name="Malfatti S."/>
            <person name="Shin M."/>
            <person name="Vergez L."/>
            <person name="Schmutz J."/>
            <person name="Larimer F."/>
            <person name="Land M."/>
            <person name="Hauser L."/>
            <person name="Kyrpides N."/>
            <person name="Mikhailova N."/>
            <person name="Miller C."/>
            <person name="Richardson P."/>
        </authorList>
    </citation>
    <scope>NUCLEOTIDE SEQUENCE</scope>
    <source>
        <strain evidence="4">PYR-GCK</strain>
    </source>
</reference>
<dbReference type="KEGG" id="mgi:Mflv_0315"/>
<dbReference type="InterPro" id="IPR002560">
    <property type="entry name" value="Transposase_DDE"/>
</dbReference>
<dbReference type="Pfam" id="PF14690">
    <property type="entry name" value="Zn_ribbon_ISL3"/>
    <property type="match status" value="1"/>
</dbReference>
<dbReference type="InterPro" id="IPR029261">
    <property type="entry name" value="Transposase_Znf"/>
</dbReference>
<evidence type="ECO:0000259" key="2">
    <source>
        <dbReference type="Pfam" id="PF13542"/>
    </source>
</evidence>
<feature type="domain" description="Transposase IS204/IS1001/IS1096/IS1165 helix-turn-helix" evidence="2">
    <location>
        <begin position="112"/>
        <end position="161"/>
    </location>
</feature>
<dbReference type="AlphaFoldDB" id="A4T0V9"/>
<dbReference type="InterPro" id="IPR032877">
    <property type="entry name" value="Transposase_HTH"/>
</dbReference>
<sequence>MKDAHVVEPLGFGVTTPTSTARTTHVRVSTAFNRLLAIPGASVTDVVIGERDVEVTLRPTARLLTCPCGKRQPSVYDRRRRRWRHLDLGVKRLWLVNEIRRLNCPDCGVITEAVPWARPGSRFTRDFEDMVLWLAQRSDRTTVSTLMRCAWESVTAIINRGVAELLDKRRLQTLYRIGVDEICYRHPHRYLTIIGDHATGTVVNIRPGRSEQSLTDFYTAQPDSMLKQIQAVSMDVSKPYIGATRSKVPEAIICFDGFHIMRWINRALDAVFSEAAAGPDKVHMSSAQWRTTRWALRTGENRLTDTKRELVNQIAKQNRRVGRAWALKEQARDLYRYDHQPGVARALLKAWITAAKRCRIPAFVALGKRLAVYFDGILAAIELGISNALAESINAKIRLINARGYGHHTAETLTSMIYLCLGGLQVKLPTRT</sequence>
<evidence type="ECO:0000313" key="4">
    <source>
        <dbReference type="EMBL" id="ABP42809.1"/>
    </source>
</evidence>